<evidence type="ECO:0000256" key="8">
    <source>
        <dbReference type="ARBA" id="ARBA00023209"/>
    </source>
</evidence>
<dbReference type="OrthoDB" id="67700at2759"/>
<dbReference type="InterPro" id="IPR018247">
    <property type="entry name" value="EF_Hand_1_Ca_BS"/>
</dbReference>
<feature type="chain" id="PRO_5025735835" description="Phosphatidylserine decarboxylase 2 alpha chain" evidence="12">
    <location>
        <begin position="1103"/>
        <end position="1182"/>
    </location>
</feature>
<keyword evidence="10 12" id="KW-1208">Phospholipid metabolism</keyword>
<dbReference type="NCBIfam" id="TIGR00163">
    <property type="entry name" value="PS_decarb"/>
    <property type="match status" value="1"/>
</dbReference>
<dbReference type="Pfam" id="PF00168">
    <property type="entry name" value="C2"/>
    <property type="match status" value="2"/>
</dbReference>
<feature type="compositionally biased region" description="Polar residues" evidence="13">
    <location>
        <begin position="492"/>
        <end position="502"/>
    </location>
</feature>
<keyword evidence="11 12" id="KW-0670">Pyruvate</keyword>
<keyword evidence="3 12" id="KW-0210">Decarboxylase</keyword>
<keyword evidence="9 12" id="KW-0456">Lyase</keyword>
<evidence type="ECO:0000256" key="9">
    <source>
        <dbReference type="ARBA" id="ARBA00023239"/>
    </source>
</evidence>
<dbReference type="InterPro" id="IPR003817">
    <property type="entry name" value="PS_Dcarbxylase"/>
</dbReference>
<evidence type="ECO:0000256" key="5">
    <source>
        <dbReference type="ARBA" id="ARBA00023098"/>
    </source>
</evidence>
<dbReference type="HAMAP" id="MF_00663">
    <property type="entry name" value="PS_decarb_PSD_B_type2"/>
    <property type="match status" value="1"/>
</dbReference>
<proteinExistence type="inferred from homology"/>
<evidence type="ECO:0000256" key="10">
    <source>
        <dbReference type="ARBA" id="ARBA00023264"/>
    </source>
</evidence>
<feature type="active site" description="Charge relay system; for autoendoproteolytic cleavage activity" evidence="12">
    <location>
        <position position="958"/>
    </location>
</feature>
<evidence type="ECO:0000256" key="12">
    <source>
        <dbReference type="HAMAP-Rule" id="MF_03209"/>
    </source>
</evidence>
<comment type="subunit">
    <text evidence="12">Heterodimer of a large membrane-associated beta subunit and a small pyruvoyl-containing alpha subunit. Interacts with pstB2. This interaction may be a means to structurally tether the donor membrane (ER) harboring PstB2 to acceptor membranes (Golgi/endosomes) harboring PSD2 during PtdSer transport to the site of PtdEtn synthesis.</text>
</comment>
<feature type="chain" id="PRO_5025735836" description="Phosphatidylserine decarboxylase 2 beta chain" evidence="12">
    <location>
        <begin position="1"/>
        <end position="1102"/>
    </location>
</feature>
<dbReference type="FunFam" id="2.60.40.150:FF:000295">
    <property type="entry name" value="Phosphatidylserine decarboxylase proenzyme 2"/>
    <property type="match status" value="1"/>
</dbReference>
<feature type="compositionally biased region" description="Basic and acidic residues" evidence="13">
    <location>
        <begin position="1147"/>
        <end position="1166"/>
    </location>
</feature>
<feature type="domain" description="EF-hand" evidence="15">
    <location>
        <begin position="611"/>
        <end position="646"/>
    </location>
</feature>
<keyword evidence="4" id="KW-0106">Calcium</keyword>
<dbReference type="GO" id="GO:0004609">
    <property type="term" value="F:phosphatidylserine decarboxylase activity"/>
    <property type="evidence" value="ECO:0007669"/>
    <property type="project" value="UniProtKB-UniRule"/>
</dbReference>
<keyword evidence="12" id="KW-0333">Golgi apparatus</keyword>
<feature type="compositionally biased region" description="Low complexity" evidence="13">
    <location>
        <begin position="55"/>
        <end position="66"/>
    </location>
</feature>
<feature type="region of interest" description="Disordered" evidence="13">
    <location>
        <begin position="1138"/>
        <end position="1182"/>
    </location>
</feature>
<evidence type="ECO:0000259" key="14">
    <source>
        <dbReference type="PROSITE" id="PS50004"/>
    </source>
</evidence>
<keyword evidence="8 12" id="KW-0594">Phospholipid biosynthesis</keyword>
<dbReference type="InterPro" id="IPR035892">
    <property type="entry name" value="C2_domain_sf"/>
</dbReference>
<keyword evidence="2 12" id="KW-0444">Lipid biosynthesis</keyword>
<dbReference type="CDD" id="cd04039">
    <property type="entry name" value="C2_PSD"/>
    <property type="match status" value="1"/>
</dbReference>
<comment type="catalytic activity">
    <reaction evidence="12">
        <text>a 1,2-diacyl-sn-glycero-3-phospho-L-serine + H(+) = a 1,2-diacyl-sn-glycero-3-phosphoethanolamine + CO2</text>
        <dbReference type="Rhea" id="RHEA:20828"/>
        <dbReference type="ChEBI" id="CHEBI:15378"/>
        <dbReference type="ChEBI" id="CHEBI:16526"/>
        <dbReference type="ChEBI" id="CHEBI:57262"/>
        <dbReference type="ChEBI" id="CHEBI:64612"/>
        <dbReference type="EC" id="4.1.1.65"/>
    </reaction>
</comment>
<dbReference type="SUPFAM" id="SSF47473">
    <property type="entry name" value="EF-hand"/>
    <property type="match status" value="1"/>
</dbReference>
<evidence type="ECO:0000256" key="1">
    <source>
        <dbReference type="ARBA" id="ARBA00005189"/>
    </source>
</evidence>
<feature type="compositionally biased region" description="Pro residues" evidence="13">
    <location>
        <begin position="511"/>
        <end position="527"/>
    </location>
</feature>
<dbReference type="GO" id="GO:0016540">
    <property type="term" value="P:protein autoprocessing"/>
    <property type="evidence" value="ECO:0007669"/>
    <property type="project" value="UniProtKB-UniRule"/>
</dbReference>
<comment type="cofactor">
    <cofactor evidence="12">
        <name>pyruvate</name>
        <dbReference type="ChEBI" id="CHEBI:15361"/>
    </cofactor>
    <text evidence="12">Binds 1 pyruvoyl group covalently per subunit.</text>
</comment>
<feature type="compositionally biased region" description="Polar residues" evidence="13">
    <location>
        <begin position="67"/>
        <end position="91"/>
    </location>
</feature>
<evidence type="ECO:0000259" key="15">
    <source>
        <dbReference type="PROSITE" id="PS50222"/>
    </source>
</evidence>
<dbReference type="InterPro" id="IPR033177">
    <property type="entry name" value="PSD-B"/>
</dbReference>
<dbReference type="GO" id="GO:0000139">
    <property type="term" value="C:Golgi membrane"/>
    <property type="evidence" value="ECO:0007669"/>
    <property type="project" value="UniProtKB-SubCell"/>
</dbReference>
<dbReference type="Pfam" id="PF02666">
    <property type="entry name" value="PS_Dcarbxylase"/>
    <property type="match status" value="1"/>
</dbReference>
<keyword evidence="7 12" id="KW-0865">Zymogen</keyword>
<comment type="PTM">
    <text evidence="12">Is synthesized initially as an inactive proenzyme. Formation of the active enzyme involves a self-maturation process in which the active site pyruvoyl group is generated from an internal serine residue via an autocatalytic post-translational modification. Two non-identical subunits are generated from the proenzyme in this reaction, and the pyruvate is formed at the N-terminus of the alpha chain, which is derived from the carboxyl end of the proenzyme. The autoendoproteolytic cleavage occurs by a canonical serine protease mechanism, in which the side chain hydroxyl group of the serine supplies its oxygen atom to form the C-terminus of the beta chain, while the remainder of the serine residue undergoes an oxidative deamination to produce ammonia and the pyruvoyl prosthetic group on the alpha chain. During this reaction, the Ser that is part of the protease active site of the proenzyme becomes the pyruvoyl prosthetic group, which constitutes an essential element of the active site of the mature decarboxylase.</text>
</comment>
<feature type="compositionally biased region" description="Low complexity" evidence="13">
    <location>
        <begin position="474"/>
        <end position="486"/>
    </location>
</feature>
<dbReference type="InterPro" id="IPR000008">
    <property type="entry name" value="C2_dom"/>
</dbReference>
<accession>A0A6A6U4T6</accession>
<dbReference type="SUPFAM" id="SSF49562">
    <property type="entry name" value="C2 domain (Calcium/lipid-binding domain, CaLB)"/>
    <property type="match status" value="2"/>
</dbReference>
<feature type="active site" description="Charge relay system; for autoendoproteolytic cleavage activity" evidence="12">
    <location>
        <position position="1016"/>
    </location>
</feature>
<organism evidence="16 17">
    <name type="scientific">Microthyrium microscopicum</name>
    <dbReference type="NCBI Taxonomy" id="703497"/>
    <lineage>
        <taxon>Eukaryota</taxon>
        <taxon>Fungi</taxon>
        <taxon>Dikarya</taxon>
        <taxon>Ascomycota</taxon>
        <taxon>Pezizomycotina</taxon>
        <taxon>Dothideomycetes</taxon>
        <taxon>Dothideomycetes incertae sedis</taxon>
        <taxon>Microthyriales</taxon>
        <taxon>Microthyriaceae</taxon>
        <taxon>Microthyrium</taxon>
    </lineage>
</organism>
<feature type="region of interest" description="Disordered" evidence="13">
    <location>
        <begin position="454"/>
        <end position="555"/>
    </location>
</feature>
<comment type="function">
    <text evidence="12">Catalyzes the formation of phosphatidylethanolamine (PtdEtn) from phosphatidylserine (PtdSer). Plays a central role in phospholipid metabolism and in the interorganelle trafficking of phosphatidylserine.</text>
</comment>
<protein>
    <recommendedName>
        <fullName evidence="12">Phosphatidylserine decarboxylase proenzyme 2</fullName>
        <ecNumber evidence="12">4.1.1.65</ecNumber>
    </recommendedName>
    <component>
        <recommendedName>
            <fullName evidence="12">Phosphatidylserine decarboxylase 2 beta chain</fullName>
        </recommendedName>
    </component>
    <component>
        <recommendedName>
            <fullName evidence="12">Phosphatidylserine decarboxylase 2 alpha chain</fullName>
        </recommendedName>
    </component>
</protein>
<dbReference type="UniPathway" id="UPA00558">
    <property type="reaction ID" value="UER00616"/>
</dbReference>
<feature type="domain" description="C2" evidence="14">
    <location>
        <begin position="324"/>
        <end position="448"/>
    </location>
</feature>
<dbReference type="GO" id="GO:0005795">
    <property type="term" value="C:Golgi stack"/>
    <property type="evidence" value="ECO:0007669"/>
    <property type="project" value="UniProtKB-UniRule"/>
</dbReference>
<keyword evidence="17" id="KW-1185">Reference proteome</keyword>
<comment type="subcellular location">
    <subcellularLocation>
        <location evidence="12">Golgi apparatus membrane</location>
        <topology evidence="12">Peripheral membrane protein</topology>
        <orientation evidence="12">Cytoplasmic side</orientation>
    </subcellularLocation>
    <subcellularLocation>
        <location evidence="12">Endosome membrane</location>
        <topology evidence="12">Peripheral membrane protein</topology>
        <orientation evidence="12">Cytoplasmic side</orientation>
    </subcellularLocation>
</comment>
<feature type="compositionally biased region" description="Acidic residues" evidence="13">
    <location>
        <begin position="278"/>
        <end position="302"/>
    </location>
</feature>
<dbReference type="FunFam" id="2.60.40.150:FF:000198">
    <property type="entry name" value="Phosphatidylserine decarboxylase proenzyme 2"/>
    <property type="match status" value="1"/>
</dbReference>
<gene>
    <name evidence="12" type="primary">PSD2</name>
    <name evidence="16" type="ORF">BT63DRAFT_427337</name>
</gene>
<dbReference type="Proteomes" id="UP000799302">
    <property type="component" value="Unassembled WGS sequence"/>
</dbReference>
<dbReference type="InterPro" id="IPR033179">
    <property type="entry name" value="PSD_type2_pro"/>
</dbReference>
<feature type="compositionally biased region" description="Polar residues" evidence="13">
    <location>
        <begin position="1"/>
        <end position="32"/>
    </location>
</feature>
<dbReference type="GO" id="GO:0005509">
    <property type="term" value="F:calcium ion binding"/>
    <property type="evidence" value="ECO:0007669"/>
    <property type="project" value="InterPro"/>
</dbReference>
<feature type="region of interest" description="Disordered" evidence="13">
    <location>
        <begin position="725"/>
        <end position="746"/>
    </location>
</feature>
<comment type="domain">
    <text evidence="12">The C2 domains have an essential, but non-catalytic function. They may facilitate interactions with other proteins and are required for lipid transport function.</text>
</comment>
<dbReference type="PROSITE" id="PS50004">
    <property type="entry name" value="C2"/>
    <property type="match status" value="2"/>
</dbReference>
<dbReference type="AlphaFoldDB" id="A0A6A6U4T6"/>
<feature type="modified residue" description="Pyruvic acid (Ser); by autocatalysis" evidence="12">
    <location>
        <position position="1103"/>
    </location>
</feature>
<reference evidence="16" key="1">
    <citation type="journal article" date="2020" name="Stud. Mycol.">
        <title>101 Dothideomycetes genomes: a test case for predicting lifestyles and emergence of pathogens.</title>
        <authorList>
            <person name="Haridas S."/>
            <person name="Albert R."/>
            <person name="Binder M."/>
            <person name="Bloem J."/>
            <person name="Labutti K."/>
            <person name="Salamov A."/>
            <person name="Andreopoulos B."/>
            <person name="Baker S."/>
            <person name="Barry K."/>
            <person name="Bills G."/>
            <person name="Bluhm B."/>
            <person name="Cannon C."/>
            <person name="Castanera R."/>
            <person name="Culley D."/>
            <person name="Daum C."/>
            <person name="Ezra D."/>
            <person name="Gonzalez J."/>
            <person name="Henrissat B."/>
            <person name="Kuo A."/>
            <person name="Liang C."/>
            <person name="Lipzen A."/>
            <person name="Lutzoni F."/>
            <person name="Magnuson J."/>
            <person name="Mondo S."/>
            <person name="Nolan M."/>
            <person name="Ohm R."/>
            <person name="Pangilinan J."/>
            <person name="Park H.-J."/>
            <person name="Ramirez L."/>
            <person name="Alfaro M."/>
            <person name="Sun H."/>
            <person name="Tritt A."/>
            <person name="Yoshinaga Y."/>
            <person name="Zwiers L.-H."/>
            <person name="Turgeon B."/>
            <person name="Goodwin S."/>
            <person name="Spatafora J."/>
            <person name="Crous P."/>
            <person name="Grigoriev I."/>
        </authorList>
    </citation>
    <scope>NUCLEOTIDE SEQUENCE</scope>
    <source>
        <strain evidence="16">CBS 115976</strain>
    </source>
</reference>
<comment type="pathway">
    <text evidence="1">Lipid metabolism.</text>
</comment>
<name>A0A6A6U4T6_9PEZI</name>
<evidence type="ECO:0000256" key="11">
    <source>
        <dbReference type="ARBA" id="ARBA00023317"/>
    </source>
</evidence>
<feature type="site" description="Cleavage (non-hydrolytic); by autocatalysis" evidence="12">
    <location>
        <begin position="1102"/>
        <end position="1103"/>
    </location>
</feature>
<dbReference type="Gene3D" id="1.10.238.10">
    <property type="entry name" value="EF-hand"/>
    <property type="match status" value="1"/>
</dbReference>
<evidence type="ECO:0000256" key="4">
    <source>
        <dbReference type="ARBA" id="ARBA00022837"/>
    </source>
</evidence>
<dbReference type="EC" id="4.1.1.65" evidence="12"/>
<dbReference type="PANTHER" id="PTHR10067">
    <property type="entry name" value="PHOSPHATIDYLSERINE DECARBOXYLASE"/>
    <property type="match status" value="1"/>
</dbReference>
<dbReference type="PANTHER" id="PTHR10067:SF17">
    <property type="entry name" value="PHOSPHATIDYLSERINE DECARBOXYLASE PROENZYME 2"/>
    <property type="match status" value="1"/>
</dbReference>
<feature type="region of interest" description="Disordered" evidence="13">
    <location>
        <begin position="1"/>
        <end position="93"/>
    </location>
</feature>
<dbReference type="PROSITE" id="PS50222">
    <property type="entry name" value="EF_HAND_2"/>
    <property type="match status" value="1"/>
</dbReference>
<evidence type="ECO:0000256" key="3">
    <source>
        <dbReference type="ARBA" id="ARBA00022793"/>
    </source>
</evidence>
<keyword evidence="12" id="KW-0967">Endosome</keyword>
<feature type="compositionally biased region" description="Low complexity" evidence="13">
    <location>
        <begin position="542"/>
        <end position="555"/>
    </location>
</feature>
<evidence type="ECO:0000313" key="17">
    <source>
        <dbReference type="Proteomes" id="UP000799302"/>
    </source>
</evidence>
<keyword evidence="5 12" id="KW-0443">Lipid metabolism</keyword>
<evidence type="ECO:0000256" key="7">
    <source>
        <dbReference type="ARBA" id="ARBA00023145"/>
    </source>
</evidence>
<feature type="domain" description="C2" evidence="14">
    <location>
        <begin position="106"/>
        <end position="225"/>
    </location>
</feature>
<dbReference type="EMBL" id="MU004238">
    <property type="protein sequence ID" value="KAF2666920.1"/>
    <property type="molecule type" value="Genomic_DNA"/>
</dbReference>
<dbReference type="PROSITE" id="PS00018">
    <property type="entry name" value="EF_HAND_1"/>
    <property type="match status" value="1"/>
</dbReference>
<dbReference type="SMART" id="SM00239">
    <property type="entry name" value="C2"/>
    <property type="match status" value="2"/>
</dbReference>
<evidence type="ECO:0000313" key="16">
    <source>
        <dbReference type="EMBL" id="KAF2666920.1"/>
    </source>
</evidence>
<dbReference type="Gene3D" id="2.60.40.150">
    <property type="entry name" value="C2 domain"/>
    <property type="match status" value="2"/>
</dbReference>
<feature type="region of interest" description="Disordered" evidence="13">
    <location>
        <begin position="275"/>
        <end position="315"/>
    </location>
</feature>
<comment type="similarity">
    <text evidence="12">Belongs to the phosphatidylserine decarboxylase family. PSD-B subfamily. Eukaryotic type II sub-subfamily.</text>
</comment>
<dbReference type="GO" id="GO:0006646">
    <property type="term" value="P:phosphatidylethanolamine biosynthetic process"/>
    <property type="evidence" value="ECO:0007669"/>
    <property type="project" value="UniProtKB-UniRule"/>
</dbReference>
<dbReference type="GO" id="GO:0010008">
    <property type="term" value="C:endosome membrane"/>
    <property type="evidence" value="ECO:0007669"/>
    <property type="project" value="UniProtKB-SubCell"/>
</dbReference>
<feature type="active site" description="Charge relay system; for autoendoproteolytic cleavage activity" evidence="12">
    <location>
        <position position="1103"/>
    </location>
</feature>
<dbReference type="InterPro" id="IPR011992">
    <property type="entry name" value="EF-hand-dom_pair"/>
</dbReference>
<comment type="pathway">
    <text evidence="12">Phospholipid metabolism; phosphatidylethanolamine biosynthesis; phosphatidylethanolamine from CDP-diacylglycerol: step 2/2.</text>
</comment>
<feature type="active site" description="Schiff-base intermediate with substrate; via pyruvic acid; for decarboxylase activity" evidence="12">
    <location>
        <position position="1103"/>
    </location>
</feature>
<evidence type="ECO:0000256" key="13">
    <source>
        <dbReference type="SAM" id="MobiDB-lite"/>
    </source>
</evidence>
<dbReference type="InterPro" id="IPR002048">
    <property type="entry name" value="EF_hand_dom"/>
</dbReference>
<keyword evidence="6 12" id="KW-0472">Membrane</keyword>
<evidence type="ECO:0000256" key="6">
    <source>
        <dbReference type="ARBA" id="ARBA00023136"/>
    </source>
</evidence>
<evidence type="ECO:0000256" key="2">
    <source>
        <dbReference type="ARBA" id="ARBA00022516"/>
    </source>
</evidence>
<sequence length="1182" mass="130195">MAMVVNTSPPRQAGTTQTQHSSSNATALPANTHQEHLPSPQPVAAKQVPLPPSAPAALTPGPTSSSEAPSQPQLAKSQSSTSRAKSYNTSRPRILRIPSASSFRIRHSPTRASSMAEQAKTAPLTLKVRVIKGQELAPKDKSGTSDPYLVLILGDAREASSTIYKTLNPEWDQTIELPIVGIQSAILQAVCWDKDRFGKDYMGEFEVMLEELFANDLAEQEPRWYPLKSKKAGKKKDSVVTGSILLQFTVIDKAAPNASSQELLQKLATVIASSQSDLAEEDSAGEGEDEDGMEPLDQEISGEQDATPEAFDKKNKRRLRITRIKNKVKQHGYEFTSGSPVAGVLFIEIQKCIDLPPERNVTRTSFDMDPFVVSSLGRKTYRTRVIRHNLNPVYDEKLVFQVQKHETNYSVCFSVIDRDNFSGNDYVGKVDLPLEKIIALAPDADATTGLYHLPEWPDGMTTPTPEAKRSRFRLPLSRTSSSQSLSKMASRPQVQKEASTASLHPDSSGLPPIPSVPNIPGAFPPATPQTVAPPTSVPPTSVPTSVLPTSTPSASQGNSYFQDITKVQSHDIIEDGLKAFVLPLALKKPDKWPGKEPKLFIKAKYLPYLALRQQFWRAMLRQYDADESGRIDKVELTTMLDSLGSTLHESTIDSFFEKFPSNEKSSEVPSVSFDEAVICLEDQLQRLSKKSSFFKSPGFMHHTTNYSSAAEDSGTVTPSLTASTAGLSLSQSNPSALVPADDAQADQSELGNRDLEDDEDEEHVIEIRECPICHQPRLNKRTDSDIITHIATCASQDWRQVNNIVMAGFVTSSQAQRKWYSKVITKISYGGYKLGANSANILVQDRRTGQINEEKMSVYVRLGIRLMYKGLKSSNMERKRIKKLLKSLSVKQGKKFDDPASISQIESFVAFHGLDMSEVLLDIGQFKNFNEFFYRALKPDARPCSAPDNPNIVTSPADCRSVVFNQLDEAQKIWVKGRDFTVERLLGDAYPEDAKRYAGGALGVFRLAPQDYHRFHIPVDGTLCEPKLIQGEYYTVNPMAIRSTLDVYGENIRVVCPIDSVAHGRVMYICIGAMMVGSTVITRKAGEKVSRAEELGYFKFGGSTILLLFEPGRMVWDSDLTDNSSSALETLIRVGMSVGHSPGQEQHTGDMQKESLTKEEMDDASRRIVGGGGAEGTGQNLS</sequence>